<protein>
    <submittedName>
        <fullName evidence="3">Uncharacterized protein</fullName>
    </submittedName>
</protein>
<feature type="domain" description="Insertion element IS150 protein InsJ-like helix-turn-helix" evidence="2">
    <location>
        <begin position="18"/>
        <end position="61"/>
    </location>
</feature>
<reference evidence="4" key="1">
    <citation type="submission" date="2019-08" db="EMBL/GenBank/DDBJ databases">
        <title>Limnoglobus roseus gen. nov., sp. nov., a novel freshwater planctomycete with a giant genome from the family Gemmataceae.</title>
        <authorList>
            <person name="Kulichevskaya I.S."/>
            <person name="Naumoff D.G."/>
            <person name="Miroshnikov K."/>
            <person name="Ivanova A."/>
            <person name="Philippov D.A."/>
            <person name="Hakobyan A."/>
            <person name="Rijpstra I.C."/>
            <person name="Sinninghe Damste J.S."/>
            <person name="Liesack W."/>
            <person name="Dedysh S.N."/>
        </authorList>
    </citation>
    <scope>NUCLEOTIDE SEQUENCE [LARGE SCALE GENOMIC DNA]</scope>
    <source>
        <strain evidence="4">PX52</strain>
    </source>
</reference>
<accession>A0A5C1AFJ1</accession>
<dbReference type="InterPro" id="IPR038717">
    <property type="entry name" value="Tc1-like_DDE_dom"/>
</dbReference>
<dbReference type="InterPro" id="IPR009057">
    <property type="entry name" value="Homeodomain-like_sf"/>
</dbReference>
<dbReference type="KEGG" id="lrs:PX52LOC_04576"/>
<gene>
    <name evidence="3" type="ORF">PX52LOC_04576</name>
</gene>
<dbReference type="SUPFAM" id="SSF46689">
    <property type="entry name" value="Homeodomain-like"/>
    <property type="match status" value="1"/>
</dbReference>
<evidence type="ECO:0000313" key="3">
    <source>
        <dbReference type="EMBL" id="QEL17580.1"/>
    </source>
</evidence>
<dbReference type="AlphaFoldDB" id="A0A5C1AFJ1"/>
<dbReference type="InterPro" id="IPR047655">
    <property type="entry name" value="Transpos_IS630-like"/>
</dbReference>
<dbReference type="Pfam" id="PF13518">
    <property type="entry name" value="HTH_28"/>
    <property type="match status" value="1"/>
</dbReference>
<evidence type="ECO:0000259" key="1">
    <source>
        <dbReference type="Pfam" id="PF13358"/>
    </source>
</evidence>
<dbReference type="Pfam" id="PF13358">
    <property type="entry name" value="DDE_3"/>
    <property type="match status" value="1"/>
</dbReference>
<name>A0A5C1AFJ1_9BACT</name>
<evidence type="ECO:0000259" key="2">
    <source>
        <dbReference type="Pfam" id="PF13518"/>
    </source>
</evidence>
<dbReference type="EMBL" id="CP042425">
    <property type="protein sequence ID" value="QEL17580.1"/>
    <property type="molecule type" value="Genomic_DNA"/>
</dbReference>
<organism evidence="3 4">
    <name type="scientific">Limnoglobus roseus</name>
    <dbReference type="NCBI Taxonomy" id="2598579"/>
    <lineage>
        <taxon>Bacteria</taxon>
        <taxon>Pseudomonadati</taxon>
        <taxon>Planctomycetota</taxon>
        <taxon>Planctomycetia</taxon>
        <taxon>Gemmatales</taxon>
        <taxon>Gemmataceae</taxon>
        <taxon>Limnoglobus</taxon>
    </lineage>
</organism>
<proteinExistence type="predicted"/>
<sequence>MEALYQAVRNGGLKRRVKALVVLEERAGRSYRGIAALFGLSWITVRKYCRQYQTGGLDRLFRSFPPRLGKHDSPSVREAVFELLHSPPSAHDINRTTWKLIDLRRVLMDRGVDLSRDTIRAIIKAAGYRWKTARVVLTSNDPEYRAKLQRVTATLSSLKAGERFFSIDEFGPFAVKQKGGRVLARPGEVPTVPQFQKSKGKLIITAALELSTNQVTHFYSTEKNTGEMLKLIDRLLDEYAECERLSLSWDAASWHDSNELHQRIAEVNSGNYRPGQRTPQVEIVPLPSRAQFLNVIDVGLQWDGQGRRSWQ</sequence>
<evidence type="ECO:0000313" key="4">
    <source>
        <dbReference type="Proteomes" id="UP000324974"/>
    </source>
</evidence>
<keyword evidence="4" id="KW-1185">Reference proteome</keyword>
<dbReference type="NCBIfam" id="NF033545">
    <property type="entry name" value="transpos_IS630"/>
    <property type="match status" value="1"/>
</dbReference>
<dbReference type="InterPro" id="IPR055247">
    <property type="entry name" value="InsJ-like_HTH"/>
</dbReference>
<feature type="domain" description="Tc1-like transposase DDE" evidence="1">
    <location>
        <begin position="166"/>
        <end position="297"/>
    </location>
</feature>
<dbReference type="Proteomes" id="UP000324974">
    <property type="component" value="Chromosome"/>
</dbReference>